<evidence type="ECO:0000313" key="3">
    <source>
        <dbReference type="Proteomes" id="UP001066276"/>
    </source>
</evidence>
<dbReference type="PANTHER" id="PTHR37984">
    <property type="entry name" value="PROTEIN CBG26694"/>
    <property type="match status" value="1"/>
</dbReference>
<dbReference type="AlphaFoldDB" id="A0AAV7VRZ7"/>
<dbReference type="EMBL" id="JANPWB010000003">
    <property type="protein sequence ID" value="KAJ1204073.1"/>
    <property type="molecule type" value="Genomic_DNA"/>
</dbReference>
<dbReference type="Gene3D" id="3.30.420.10">
    <property type="entry name" value="Ribonuclease H-like superfamily/Ribonuclease H"/>
    <property type="match status" value="1"/>
</dbReference>
<feature type="domain" description="Integrase catalytic" evidence="1">
    <location>
        <begin position="1"/>
        <end position="115"/>
    </location>
</feature>
<dbReference type="GO" id="GO:0003676">
    <property type="term" value="F:nucleic acid binding"/>
    <property type="evidence" value="ECO:0007669"/>
    <property type="project" value="InterPro"/>
</dbReference>
<dbReference type="PROSITE" id="PS50994">
    <property type="entry name" value="INTEGRASE"/>
    <property type="match status" value="1"/>
</dbReference>
<accession>A0AAV7VRZ7</accession>
<organism evidence="2 3">
    <name type="scientific">Pleurodeles waltl</name>
    <name type="common">Iberian ribbed newt</name>
    <dbReference type="NCBI Taxonomy" id="8319"/>
    <lineage>
        <taxon>Eukaryota</taxon>
        <taxon>Metazoa</taxon>
        <taxon>Chordata</taxon>
        <taxon>Craniata</taxon>
        <taxon>Vertebrata</taxon>
        <taxon>Euteleostomi</taxon>
        <taxon>Amphibia</taxon>
        <taxon>Batrachia</taxon>
        <taxon>Caudata</taxon>
        <taxon>Salamandroidea</taxon>
        <taxon>Salamandridae</taxon>
        <taxon>Pleurodelinae</taxon>
        <taxon>Pleurodeles</taxon>
    </lineage>
</organism>
<dbReference type="Pfam" id="PF00665">
    <property type="entry name" value="rve"/>
    <property type="match status" value="1"/>
</dbReference>
<comment type="caution">
    <text evidence="2">The sequence shown here is derived from an EMBL/GenBank/DDBJ whole genome shotgun (WGS) entry which is preliminary data.</text>
</comment>
<feature type="non-terminal residue" evidence="2">
    <location>
        <position position="115"/>
    </location>
</feature>
<name>A0AAV7VRZ7_PLEWA</name>
<dbReference type="InterPro" id="IPR012337">
    <property type="entry name" value="RNaseH-like_sf"/>
</dbReference>
<protein>
    <recommendedName>
        <fullName evidence="1">Integrase catalytic domain-containing protein</fullName>
    </recommendedName>
</protein>
<dbReference type="GO" id="GO:0015074">
    <property type="term" value="P:DNA integration"/>
    <property type="evidence" value="ECO:0007669"/>
    <property type="project" value="InterPro"/>
</dbReference>
<proteinExistence type="predicted"/>
<dbReference type="PANTHER" id="PTHR37984:SF15">
    <property type="entry name" value="INTEGRASE CATALYTIC DOMAIN-CONTAINING PROTEIN"/>
    <property type="match status" value="1"/>
</dbReference>
<dbReference type="InterPro" id="IPR036397">
    <property type="entry name" value="RNaseH_sf"/>
</dbReference>
<evidence type="ECO:0000259" key="1">
    <source>
        <dbReference type="PROSITE" id="PS50994"/>
    </source>
</evidence>
<keyword evidence="3" id="KW-1185">Reference proteome</keyword>
<dbReference type="SUPFAM" id="SSF53098">
    <property type="entry name" value="Ribonuclease H-like"/>
    <property type="match status" value="1"/>
</dbReference>
<sequence>DIALDILGPIHGESSVEYIIVVVDMFSRWPEVCFTKSIETKKVIRVLTDVIAREGIPFRLLTDNGVQLVSKEMEDFLRWCGIKHILSALYHPKSNEMVERFNCVIKETITMAKSS</sequence>
<gene>
    <name evidence="2" type="ORF">NDU88_007854</name>
</gene>
<reference evidence="2" key="1">
    <citation type="journal article" date="2022" name="bioRxiv">
        <title>Sequencing and chromosome-scale assembly of the giantPleurodeles waltlgenome.</title>
        <authorList>
            <person name="Brown T."/>
            <person name="Elewa A."/>
            <person name="Iarovenko S."/>
            <person name="Subramanian E."/>
            <person name="Araus A.J."/>
            <person name="Petzold A."/>
            <person name="Susuki M."/>
            <person name="Suzuki K.-i.T."/>
            <person name="Hayashi T."/>
            <person name="Toyoda A."/>
            <person name="Oliveira C."/>
            <person name="Osipova E."/>
            <person name="Leigh N.D."/>
            <person name="Simon A."/>
            <person name="Yun M.H."/>
        </authorList>
    </citation>
    <scope>NUCLEOTIDE SEQUENCE</scope>
    <source>
        <strain evidence="2">20211129_DDA</strain>
        <tissue evidence="2">Liver</tissue>
    </source>
</reference>
<evidence type="ECO:0000313" key="2">
    <source>
        <dbReference type="EMBL" id="KAJ1204073.1"/>
    </source>
</evidence>
<dbReference type="InterPro" id="IPR050951">
    <property type="entry name" value="Retrovirus_Pol_polyprotein"/>
</dbReference>
<dbReference type="InterPro" id="IPR001584">
    <property type="entry name" value="Integrase_cat-core"/>
</dbReference>
<feature type="non-terminal residue" evidence="2">
    <location>
        <position position="1"/>
    </location>
</feature>
<dbReference type="Proteomes" id="UP001066276">
    <property type="component" value="Chromosome 2_1"/>
</dbReference>